<reference evidence="1 2" key="1">
    <citation type="submission" date="2019-05" db="EMBL/GenBank/DDBJ databases">
        <authorList>
            <consortium name="Pathogen Informatics"/>
        </authorList>
    </citation>
    <scope>NUCLEOTIDE SEQUENCE [LARGE SCALE GENOMIC DNA]</scope>
    <source>
        <strain evidence="1 2">NCTC503</strain>
    </source>
</reference>
<dbReference type="Pfam" id="PF07293">
    <property type="entry name" value="DUF1450"/>
    <property type="match status" value="1"/>
</dbReference>
<dbReference type="Proteomes" id="UP000308489">
    <property type="component" value="Chromosome 1"/>
</dbReference>
<organism evidence="1 2">
    <name type="scientific">Hathewaya histolytica</name>
    <name type="common">Clostridium histolyticum</name>
    <dbReference type="NCBI Taxonomy" id="1498"/>
    <lineage>
        <taxon>Bacteria</taxon>
        <taxon>Bacillati</taxon>
        <taxon>Bacillota</taxon>
        <taxon>Clostridia</taxon>
        <taxon>Eubacteriales</taxon>
        <taxon>Clostridiaceae</taxon>
        <taxon>Hathewaya</taxon>
    </lineage>
</organism>
<proteinExistence type="predicted"/>
<name>A0A4U9RKA7_HATHI</name>
<dbReference type="KEGG" id="hhw:NCTC503_01366"/>
<dbReference type="OrthoDB" id="1684419at2"/>
<dbReference type="InterPro" id="IPR009910">
    <property type="entry name" value="DUF1450"/>
</dbReference>
<sequence length="73" mass="8464">MKEIFFCENNVSKGLETIIEKLQVEFSDLTIYQEPCLGYCGECMATFYAMMDSDMITGETPEELYENIKSRLQ</sequence>
<evidence type="ECO:0000313" key="1">
    <source>
        <dbReference type="EMBL" id="VTQ89270.1"/>
    </source>
</evidence>
<dbReference type="RefSeq" id="WP_138210031.1">
    <property type="nucleotide sequence ID" value="NZ_CBCRUQ010000017.1"/>
</dbReference>
<gene>
    <name evidence="1" type="ORF">NCTC503_01366</name>
</gene>
<protein>
    <submittedName>
        <fullName evidence="1">Uncharacterized protein conserved in bacteria</fullName>
    </submittedName>
</protein>
<dbReference type="EMBL" id="LR590481">
    <property type="protein sequence ID" value="VTQ89270.1"/>
    <property type="molecule type" value="Genomic_DNA"/>
</dbReference>
<keyword evidence="2" id="KW-1185">Reference proteome</keyword>
<evidence type="ECO:0000313" key="2">
    <source>
        <dbReference type="Proteomes" id="UP000308489"/>
    </source>
</evidence>
<dbReference type="AlphaFoldDB" id="A0A4U9RKA7"/>
<accession>A0A4U9RKA7</accession>